<keyword evidence="1" id="KW-0472">Membrane</keyword>
<protein>
    <submittedName>
        <fullName evidence="2">Uncharacterized protein</fullName>
    </submittedName>
</protein>
<evidence type="ECO:0000256" key="1">
    <source>
        <dbReference type="SAM" id="Phobius"/>
    </source>
</evidence>
<accession>A0A1M5ZSH9</accession>
<keyword evidence="3" id="KW-1185">Reference proteome</keyword>
<evidence type="ECO:0000313" key="3">
    <source>
        <dbReference type="Proteomes" id="UP000184226"/>
    </source>
</evidence>
<dbReference type="Proteomes" id="UP000184226">
    <property type="component" value="Unassembled WGS sequence"/>
</dbReference>
<sequence length="183" mass="21205">MDLYIFGKEILVPLVSPLIAVLTLVTYAHRERRKMVVQADIELRKSVHALERDVLALREAYQLVALKMHHGETVEPERIKVIEEISDRIFKRFGEMPVVYDKYFSKPKAKIRSDRIPLLLTEMQIRLRLLPKATKVENIVLFGLYLLLYARAPAGSDAEELKITQNIFNSDPTVYSAWWQPDA</sequence>
<evidence type="ECO:0000313" key="2">
    <source>
        <dbReference type="EMBL" id="SHI27220.1"/>
    </source>
</evidence>
<keyword evidence="1" id="KW-0812">Transmembrane</keyword>
<keyword evidence="1" id="KW-1133">Transmembrane helix</keyword>
<feature type="transmembrane region" description="Helical" evidence="1">
    <location>
        <begin position="6"/>
        <end position="28"/>
    </location>
</feature>
<organism evidence="2 3">
    <name type="scientific">Pollutimonas bauzanensis</name>
    <dbReference type="NCBI Taxonomy" id="658167"/>
    <lineage>
        <taxon>Bacteria</taxon>
        <taxon>Pseudomonadati</taxon>
        <taxon>Pseudomonadota</taxon>
        <taxon>Betaproteobacteria</taxon>
        <taxon>Burkholderiales</taxon>
        <taxon>Alcaligenaceae</taxon>
        <taxon>Pollutimonas</taxon>
    </lineage>
</organism>
<name>A0A1M5ZSH9_9BURK</name>
<gene>
    <name evidence="2" type="ORF">SAMN04488135_11825</name>
</gene>
<dbReference type="AlphaFoldDB" id="A0A1M5ZSH9"/>
<proteinExistence type="predicted"/>
<reference evidence="2 3" key="1">
    <citation type="submission" date="2016-11" db="EMBL/GenBank/DDBJ databases">
        <authorList>
            <person name="Jaros S."/>
            <person name="Januszkiewicz K."/>
            <person name="Wedrychowicz H."/>
        </authorList>
    </citation>
    <scope>NUCLEOTIDE SEQUENCE [LARGE SCALE GENOMIC DNA]</scope>
    <source>
        <strain evidence="2 3">CGMCC 1.10190</strain>
    </source>
</reference>
<dbReference type="RefSeq" id="WP_073108601.1">
    <property type="nucleotide sequence ID" value="NZ_FQXE01000018.1"/>
</dbReference>
<dbReference type="EMBL" id="FQXE01000018">
    <property type="protein sequence ID" value="SHI27220.1"/>
    <property type="molecule type" value="Genomic_DNA"/>
</dbReference>